<sequence length="169" mass="19272">MNNDKKHTKGVSVMNGKTKNLSQEKFEFVKDLYIVKSMRYTDVVNAFVRKYGDSERGARNYITKVKKALQETQDDKLGYHMQSALIRYNDLYNKAYNAEKWADCAAIQDKINKLTGLDVKRFEINQNVNTTTVDANKLLQQLSPEMIAQLAAGLGAQHKTIDITPESVY</sequence>
<dbReference type="AlphaFoldDB" id="A0A3M9MZE7"/>
<evidence type="ECO:0008006" key="3">
    <source>
        <dbReference type="Google" id="ProtNLM"/>
    </source>
</evidence>
<dbReference type="EMBL" id="RJJE01000006">
    <property type="protein sequence ID" value="RNI30921.1"/>
    <property type="molecule type" value="Genomic_DNA"/>
</dbReference>
<dbReference type="RefSeq" id="WP_123132280.1">
    <property type="nucleotide sequence ID" value="NZ_RJJE01000006.1"/>
</dbReference>
<reference evidence="1 2" key="1">
    <citation type="submission" date="2018-11" db="EMBL/GenBank/DDBJ databases">
        <title>Rufibacter latericius sp. nov., isolated from water in Baiyang Lake.</title>
        <authorList>
            <person name="Yang Y."/>
        </authorList>
    </citation>
    <scope>NUCLEOTIDE SEQUENCE [LARGE SCALE GENOMIC DNA]</scope>
    <source>
        <strain evidence="1 2">MCC P1</strain>
    </source>
</reference>
<evidence type="ECO:0000313" key="1">
    <source>
        <dbReference type="EMBL" id="RNI30921.1"/>
    </source>
</evidence>
<dbReference type="Proteomes" id="UP000271010">
    <property type="component" value="Unassembled WGS sequence"/>
</dbReference>
<protein>
    <recommendedName>
        <fullName evidence="3">Terminase small subunit</fullName>
    </recommendedName>
</protein>
<name>A0A3M9MZE7_9BACT</name>
<accession>A0A3M9MZE7</accession>
<organism evidence="1 2">
    <name type="scientific">Rufibacter immobilis</name>
    <dbReference type="NCBI Taxonomy" id="1348778"/>
    <lineage>
        <taxon>Bacteria</taxon>
        <taxon>Pseudomonadati</taxon>
        <taxon>Bacteroidota</taxon>
        <taxon>Cytophagia</taxon>
        <taxon>Cytophagales</taxon>
        <taxon>Hymenobacteraceae</taxon>
        <taxon>Rufibacter</taxon>
    </lineage>
</organism>
<proteinExistence type="predicted"/>
<comment type="caution">
    <text evidence="1">The sequence shown here is derived from an EMBL/GenBank/DDBJ whole genome shotgun (WGS) entry which is preliminary data.</text>
</comment>
<evidence type="ECO:0000313" key="2">
    <source>
        <dbReference type="Proteomes" id="UP000271010"/>
    </source>
</evidence>
<gene>
    <name evidence="1" type="ORF">EFA69_06420</name>
</gene>
<keyword evidence="2" id="KW-1185">Reference proteome</keyword>